<name>A0ABV6DRJ2_9BACL</name>
<evidence type="ECO:0000313" key="2">
    <source>
        <dbReference type="Proteomes" id="UP001589776"/>
    </source>
</evidence>
<protein>
    <submittedName>
        <fullName evidence="1">Uncharacterized protein</fullName>
    </submittedName>
</protein>
<reference evidence="1 2" key="1">
    <citation type="submission" date="2024-09" db="EMBL/GenBank/DDBJ databases">
        <authorList>
            <person name="Sun Q."/>
            <person name="Mori K."/>
        </authorList>
    </citation>
    <scope>NUCLEOTIDE SEQUENCE [LARGE SCALE GENOMIC DNA]</scope>
    <source>
        <strain evidence="1 2">CCM 7759</strain>
    </source>
</reference>
<proteinExistence type="predicted"/>
<accession>A0ABV6DRJ2</accession>
<gene>
    <name evidence="1" type="ORF">ACFFK0_23055</name>
</gene>
<dbReference type="EMBL" id="JBHLWN010000090">
    <property type="protein sequence ID" value="MFC0215276.1"/>
    <property type="molecule type" value="Genomic_DNA"/>
</dbReference>
<evidence type="ECO:0000313" key="1">
    <source>
        <dbReference type="EMBL" id="MFC0215276.1"/>
    </source>
</evidence>
<dbReference type="Proteomes" id="UP001589776">
    <property type="component" value="Unassembled WGS sequence"/>
</dbReference>
<sequence>MARTIVLRGTYNHLKGKIPVTAVSSFGFTPEVNLRGMDIAQCISYLLEEQFTIQFQSSDTTGYTVSLTDQAANPGTGPIVDLLEDRVGETVTVVTDAGAISGTLQILGTDVIQILEPSGSIAVVPIVQIQAVI</sequence>
<comment type="caution">
    <text evidence="1">The sequence shown here is derived from an EMBL/GenBank/DDBJ whole genome shotgun (WGS) entry which is preliminary data.</text>
</comment>
<organism evidence="1 2">
    <name type="scientific">Paenibacillus chartarius</name>
    <dbReference type="NCBI Taxonomy" id="747481"/>
    <lineage>
        <taxon>Bacteria</taxon>
        <taxon>Bacillati</taxon>
        <taxon>Bacillota</taxon>
        <taxon>Bacilli</taxon>
        <taxon>Bacillales</taxon>
        <taxon>Paenibacillaceae</taxon>
        <taxon>Paenibacillus</taxon>
    </lineage>
</organism>
<keyword evidence="2" id="KW-1185">Reference proteome</keyword>
<dbReference type="RefSeq" id="WP_377472719.1">
    <property type="nucleotide sequence ID" value="NZ_JBHLWN010000090.1"/>
</dbReference>